<dbReference type="GO" id="GO:0046872">
    <property type="term" value="F:metal ion binding"/>
    <property type="evidence" value="ECO:0007669"/>
    <property type="project" value="InterPro"/>
</dbReference>
<dbReference type="InterPro" id="IPR042243">
    <property type="entry name" value="HypD_1"/>
</dbReference>
<dbReference type="AlphaFoldDB" id="A0A7V0T444"/>
<dbReference type="Gene3D" id="3.40.50.11750">
    <property type="entry name" value="HypD, alpha/beta domain 1"/>
    <property type="match status" value="1"/>
</dbReference>
<dbReference type="Pfam" id="PF01924">
    <property type="entry name" value="HypD"/>
    <property type="match status" value="1"/>
</dbReference>
<dbReference type="EMBL" id="DSBX01000024">
    <property type="protein sequence ID" value="HDQ98817.1"/>
    <property type="molecule type" value="Genomic_DNA"/>
</dbReference>
<sequence length="97" mass="10048">GFEAADVVQALWMLLAQLDGGPRVEVQYRRSVRPEGNPAAKRVMGECSSRAMRTGGKSGACPVPVWRCGPRSGSLTPGGGSRCGRAGRVGPPAVAAR</sequence>
<reference evidence="2" key="1">
    <citation type="journal article" date="2020" name="mSystems">
        <title>Genome- and Community-Level Interaction Insights into Carbon Utilization and Element Cycling Functions of Hydrothermarchaeota in Hydrothermal Sediment.</title>
        <authorList>
            <person name="Zhou Z."/>
            <person name="Liu Y."/>
            <person name="Xu W."/>
            <person name="Pan J."/>
            <person name="Luo Z.H."/>
            <person name="Li M."/>
        </authorList>
    </citation>
    <scope>NUCLEOTIDE SEQUENCE [LARGE SCALE GENOMIC DNA]</scope>
    <source>
        <strain evidence="2">SpSt-1182</strain>
    </source>
</reference>
<dbReference type="InterPro" id="IPR002780">
    <property type="entry name" value="Hyd_form_HypD"/>
</dbReference>
<feature type="non-terminal residue" evidence="2">
    <location>
        <position position="1"/>
    </location>
</feature>
<evidence type="ECO:0000256" key="1">
    <source>
        <dbReference type="SAM" id="MobiDB-lite"/>
    </source>
</evidence>
<accession>A0A7V0T444</accession>
<protein>
    <submittedName>
        <fullName evidence="2">Uncharacterized protein</fullName>
    </submittedName>
</protein>
<dbReference type="Proteomes" id="UP000885672">
    <property type="component" value="Unassembled WGS sequence"/>
</dbReference>
<gene>
    <name evidence="2" type="ORF">ENN51_00820</name>
</gene>
<feature type="region of interest" description="Disordered" evidence="1">
    <location>
        <begin position="74"/>
        <end position="97"/>
    </location>
</feature>
<evidence type="ECO:0000313" key="2">
    <source>
        <dbReference type="EMBL" id="HDQ98817.1"/>
    </source>
</evidence>
<proteinExistence type="predicted"/>
<name>A0A7V0T444_UNCW3</name>
<comment type="caution">
    <text evidence="2">The sequence shown here is derived from an EMBL/GenBank/DDBJ whole genome shotgun (WGS) entry which is preliminary data.</text>
</comment>
<organism evidence="2">
    <name type="scientific">candidate division WOR-3 bacterium</name>
    <dbReference type="NCBI Taxonomy" id="2052148"/>
    <lineage>
        <taxon>Bacteria</taxon>
        <taxon>Bacteria division WOR-3</taxon>
    </lineage>
</organism>